<evidence type="ECO:0000313" key="3">
    <source>
        <dbReference type="Proteomes" id="UP000410492"/>
    </source>
</evidence>
<feature type="non-terminal residue" evidence="2">
    <location>
        <position position="213"/>
    </location>
</feature>
<organism evidence="2 3">
    <name type="scientific">Callosobruchus maculatus</name>
    <name type="common">Southern cowpea weevil</name>
    <name type="synonym">Pulse bruchid</name>
    <dbReference type="NCBI Taxonomy" id="64391"/>
    <lineage>
        <taxon>Eukaryota</taxon>
        <taxon>Metazoa</taxon>
        <taxon>Ecdysozoa</taxon>
        <taxon>Arthropoda</taxon>
        <taxon>Hexapoda</taxon>
        <taxon>Insecta</taxon>
        <taxon>Pterygota</taxon>
        <taxon>Neoptera</taxon>
        <taxon>Endopterygota</taxon>
        <taxon>Coleoptera</taxon>
        <taxon>Polyphaga</taxon>
        <taxon>Cucujiformia</taxon>
        <taxon>Chrysomeloidea</taxon>
        <taxon>Chrysomelidae</taxon>
        <taxon>Bruchinae</taxon>
        <taxon>Bruchini</taxon>
        <taxon>Callosobruchus</taxon>
    </lineage>
</organism>
<keyword evidence="1" id="KW-0175">Coiled coil</keyword>
<gene>
    <name evidence="2" type="ORF">CALMAC_LOCUS17813</name>
</gene>
<accession>A0A653DJF3</accession>
<dbReference type="Proteomes" id="UP000410492">
    <property type="component" value="Unassembled WGS sequence"/>
</dbReference>
<proteinExistence type="predicted"/>
<sequence length="213" mass="23825">MLQKSDTEQDDCLVIEDRRKRSRVVLKKGNADNDLNHVAEACMLPRKTIKPQVEIQVEEEGAFPEEIYENADQYTVLQEEPSHLLSPSQNVIYVTSGQDILANNNARSTEVSGTLGPSLESLNKQLTTIMQKVENIEYNQNVIMQQFNSSNSEIIMQLAKLETTLDTLINNFMSKNSCSCGTTNTTTQALSPVGTIEPINTVEYMSSFNQKLS</sequence>
<name>A0A653DJF3_CALMS</name>
<evidence type="ECO:0000256" key="1">
    <source>
        <dbReference type="SAM" id="Coils"/>
    </source>
</evidence>
<reference evidence="2 3" key="1">
    <citation type="submission" date="2019-01" db="EMBL/GenBank/DDBJ databases">
        <authorList>
            <person name="Sayadi A."/>
        </authorList>
    </citation>
    <scope>NUCLEOTIDE SEQUENCE [LARGE SCALE GENOMIC DNA]</scope>
</reference>
<evidence type="ECO:0000313" key="2">
    <source>
        <dbReference type="EMBL" id="VEN59977.1"/>
    </source>
</evidence>
<protein>
    <submittedName>
        <fullName evidence="2">Uncharacterized protein</fullName>
    </submittedName>
</protein>
<keyword evidence="3" id="KW-1185">Reference proteome</keyword>
<feature type="coiled-coil region" evidence="1">
    <location>
        <begin position="119"/>
        <end position="171"/>
    </location>
</feature>
<dbReference type="OrthoDB" id="6775595at2759"/>
<dbReference type="EMBL" id="CAACVG010012260">
    <property type="protein sequence ID" value="VEN59977.1"/>
    <property type="molecule type" value="Genomic_DNA"/>
</dbReference>
<dbReference type="AlphaFoldDB" id="A0A653DJF3"/>